<reference evidence="2" key="1">
    <citation type="submission" date="2022-11" db="UniProtKB">
        <authorList>
            <consortium name="WormBaseParasite"/>
        </authorList>
    </citation>
    <scope>IDENTIFICATION</scope>
</reference>
<proteinExistence type="predicted"/>
<dbReference type="WBParaSite" id="nRc.2.0.1.t41481-RA">
    <property type="protein sequence ID" value="nRc.2.0.1.t41481-RA"/>
    <property type="gene ID" value="nRc.2.0.1.g41481"/>
</dbReference>
<protein>
    <submittedName>
        <fullName evidence="2">Uncharacterized protein</fullName>
    </submittedName>
</protein>
<accession>A0A915KSM0</accession>
<sequence>MWNLGRSKFNVEMVSTVDKCYFVKPGSYFCSARKFTPSMPAEHARQASPSAARSMLAKLLAGSYFASEFFPAKHILISFHLLSLVHCIYHFKKSSDCLTSIQKRTAKMLIFQRTIYASCKEQAFDNMTIQKSETIDYS</sequence>
<evidence type="ECO:0000313" key="2">
    <source>
        <dbReference type="WBParaSite" id="nRc.2.0.1.t41481-RA"/>
    </source>
</evidence>
<organism evidence="1 2">
    <name type="scientific">Romanomermis culicivorax</name>
    <name type="common">Nematode worm</name>
    <dbReference type="NCBI Taxonomy" id="13658"/>
    <lineage>
        <taxon>Eukaryota</taxon>
        <taxon>Metazoa</taxon>
        <taxon>Ecdysozoa</taxon>
        <taxon>Nematoda</taxon>
        <taxon>Enoplea</taxon>
        <taxon>Dorylaimia</taxon>
        <taxon>Mermithida</taxon>
        <taxon>Mermithoidea</taxon>
        <taxon>Mermithidae</taxon>
        <taxon>Romanomermis</taxon>
    </lineage>
</organism>
<name>A0A915KSM0_ROMCU</name>
<keyword evidence="1" id="KW-1185">Reference proteome</keyword>
<dbReference type="Proteomes" id="UP000887565">
    <property type="component" value="Unplaced"/>
</dbReference>
<evidence type="ECO:0000313" key="1">
    <source>
        <dbReference type="Proteomes" id="UP000887565"/>
    </source>
</evidence>
<dbReference type="AlphaFoldDB" id="A0A915KSM0"/>